<proteinExistence type="predicted"/>
<organism evidence="1 2">
    <name type="scientific">Nephila pilipes</name>
    <name type="common">Giant wood spider</name>
    <name type="synonym">Nephila maculata</name>
    <dbReference type="NCBI Taxonomy" id="299642"/>
    <lineage>
        <taxon>Eukaryota</taxon>
        <taxon>Metazoa</taxon>
        <taxon>Ecdysozoa</taxon>
        <taxon>Arthropoda</taxon>
        <taxon>Chelicerata</taxon>
        <taxon>Arachnida</taxon>
        <taxon>Araneae</taxon>
        <taxon>Araneomorphae</taxon>
        <taxon>Entelegynae</taxon>
        <taxon>Araneoidea</taxon>
        <taxon>Nephilidae</taxon>
        <taxon>Nephila</taxon>
    </lineage>
</organism>
<evidence type="ECO:0000313" key="2">
    <source>
        <dbReference type="Proteomes" id="UP000887013"/>
    </source>
</evidence>
<keyword evidence="2" id="KW-1185">Reference proteome</keyword>
<sequence>MKQNKQSITLSGIIREPDPSMNQCRLMRADRRLLSGSIRKLPGLTPDPVQNDLILNELAQRNRTGSFPGFRPTFSARTAKTITGEQTPRELFD</sequence>
<gene>
    <name evidence="1" type="ORF">NPIL_12931</name>
</gene>
<dbReference type="AlphaFoldDB" id="A0A8X6U6M7"/>
<evidence type="ECO:0000313" key="1">
    <source>
        <dbReference type="EMBL" id="GFT97050.1"/>
    </source>
</evidence>
<name>A0A8X6U6M7_NEPPI</name>
<reference evidence="1" key="1">
    <citation type="submission" date="2020-08" db="EMBL/GenBank/DDBJ databases">
        <title>Multicomponent nature underlies the extraordinary mechanical properties of spider dragline silk.</title>
        <authorList>
            <person name="Kono N."/>
            <person name="Nakamura H."/>
            <person name="Mori M."/>
            <person name="Yoshida Y."/>
            <person name="Ohtoshi R."/>
            <person name="Malay A.D."/>
            <person name="Moran D.A.P."/>
            <person name="Tomita M."/>
            <person name="Numata K."/>
            <person name="Arakawa K."/>
        </authorList>
    </citation>
    <scope>NUCLEOTIDE SEQUENCE</scope>
</reference>
<accession>A0A8X6U6M7</accession>
<dbReference type="Proteomes" id="UP000887013">
    <property type="component" value="Unassembled WGS sequence"/>
</dbReference>
<dbReference type="EMBL" id="BMAW01026371">
    <property type="protein sequence ID" value="GFT97050.1"/>
    <property type="molecule type" value="Genomic_DNA"/>
</dbReference>
<protein>
    <submittedName>
        <fullName evidence="1">Uncharacterized protein</fullName>
    </submittedName>
</protein>
<comment type="caution">
    <text evidence="1">The sequence shown here is derived from an EMBL/GenBank/DDBJ whole genome shotgun (WGS) entry which is preliminary data.</text>
</comment>